<protein>
    <submittedName>
        <fullName evidence="1">Uncharacterized protein</fullName>
    </submittedName>
</protein>
<sequence>MTLPLYWRSFHRNGTFEDAVADGKFLSENYTDFFGRWLQQDSHASRIQSHDDIVLSFWGKVFIHHPEWKDAPWYSPHARFLTFIMEKGKNRQFFSSSTKEWSICVVGGANPKSRVRGNVPGGSFLQVLSWDGAEFRFYQSDLANDTPGLQGWNYFGRSRDAFGPNSYLGPFNGHVNGACIMKEIHKPWLHWLNSAAEFNDSLTDEKKKALREVQWLSSPEQGLLSYANANPDILEAIITRGIQNWFNSRKKLDFFDNNNKLASSPANVPRWAAHLFLTTTISLGAALQTGLTSNVDLEGADYIIPPDHLYDNELLRAAGLTQLMVDQSPSAGDDPGSISLAPVGFKDTDYVKAVRIVGLSIIESVDEDDKDLELPGSALGSVDGQAAETLYFKTLMQDFEGTSPFNFIQPSLEDAVGVQRMQMLQKKPQGQGTEAGEEWIGLFTPKLLNAIIMIDFCNPVYSWRRGRLMQYLPQTTEYDPDTKQYDLSAKFLEAVKKSPQAGITGSLEHEFLDLLDRSIAQHQEYMMGYIAAVQKRIAEHPVDALVDYLTLAESRRRIYRPLPLDEFATTMPFAKNLPFDVKSPLMKEMRPDGTIQDMPPCGVKFLEDWTKSLASYDPVIVPAQPVVPCPVAITALPPPTTLSVPCRRAAIAGAARLASSCPVRRHSR</sequence>
<keyword evidence="2" id="KW-1185">Reference proteome</keyword>
<organism evidence="1 2">
    <name type="scientific">Microdochium bolleyi</name>
    <dbReference type="NCBI Taxonomy" id="196109"/>
    <lineage>
        <taxon>Eukaryota</taxon>
        <taxon>Fungi</taxon>
        <taxon>Dikarya</taxon>
        <taxon>Ascomycota</taxon>
        <taxon>Pezizomycotina</taxon>
        <taxon>Sordariomycetes</taxon>
        <taxon>Xylariomycetidae</taxon>
        <taxon>Xylariales</taxon>
        <taxon>Microdochiaceae</taxon>
        <taxon>Microdochium</taxon>
    </lineage>
</organism>
<feature type="non-terminal residue" evidence="1">
    <location>
        <position position="668"/>
    </location>
</feature>
<evidence type="ECO:0000313" key="2">
    <source>
        <dbReference type="Proteomes" id="UP000070501"/>
    </source>
</evidence>
<dbReference type="InParanoid" id="A0A136IV48"/>
<gene>
    <name evidence="1" type="ORF">Micbo1qcDRAFT_99409</name>
</gene>
<name>A0A136IV48_9PEZI</name>
<dbReference type="AlphaFoldDB" id="A0A136IV48"/>
<dbReference type="Proteomes" id="UP000070501">
    <property type="component" value="Unassembled WGS sequence"/>
</dbReference>
<reference evidence="2" key="1">
    <citation type="submission" date="2016-02" db="EMBL/GenBank/DDBJ databases">
        <title>Draft genome sequence of Microdochium bolleyi, a fungal endophyte of beachgrass.</title>
        <authorList>
            <consortium name="DOE Joint Genome Institute"/>
            <person name="David A.S."/>
            <person name="May G."/>
            <person name="Haridas S."/>
            <person name="Lim J."/>
            <person name="Wang M."/>
            <person name="Labutti K."/>
            <person name="Lipzen A."/>
            <person name="Barry K."/>
            <person name="Grigoriev I.V."/>
        </authorList>
    </citation>
    <scope>NUCLEOTIDE SEQUENCE [LARGE SCALE GENOMIC DNA]</scope>
    <source>
        <strain evidence="2">J235TASD1</strain>
    </source>
</reference>
<dbReference type="OrthoDB" id="6132182at2759"/>
<proteinExistence type="predicted"/>
<dbReference type="EMBL" id="KQ964257">
    <property type="protein sequence ID" value="KXJ88669.1"/>
    <property type="molecule type" value="Genomic_DNA"/>
</dbReference>
<evidence type="ECO:0000313" key="1">
    <source>
        <dbReference type="EMBL" id="KXJ88669.1"/>
    </source>
</evidence>
<accession>A0A136IV48</accession>